<dbReference type="PROSITE" id="PS50082">
    <property type="entry name" value="WD_REPEATS_2"/>
    <property type="match status" value="2"/>
</dbReference>
<dbReference type="PROSITE" id="PS50896">
    <property type="entry name" value="LISH"/>
    <property type="match status" value="1"/>
</dbReference>
<dbReference type="InterPro" id="IPR006595">
    <property type="entry name" value="CTLH_C"/>
</dbReference>
<evidence type="ECO:0000313" key="5">
    <source>
        <dbReference type="EMBL" id="KAJ4754419.1"/>
    </source>
</evidence>
<evidence type="ECO:0000256" key="1">
    <source>
        <dbReference type="ARBA" id="ARBA00022574"/>
    </source>
</evidence>
<dbReference type="PROSITE" id="PS50897">
    <property type="entry name" value="CTLH"/>
    <property type="match status" value="1"/>
</dbReference>
<dbReference type="Pfam" id="PF17814">
    <property type="entry name" value="LisH_TPL"/>
    <property type="match status" value="1"/>
</dbReference>
<evidence type="ECO:0000313" key="6">
    <source>
        <dbReference type="Proteomes" id="UP001140206"/>
    </source>
</evidence>
<protein>
    <submittedName>
        <fullName evidence="5">Protein TOPLESS</fullName>
    </submittedName>
</protein>
<dbReference type="InterPro" id="IPR054532">
    <property type="entry name" value="TPL_SMU1_LisH-like"/>
</dbReference>
<dbReference type="PROSITE" id="PS50294">
    <property type="entry name" value="WD_REPEATS_REGION"/>
    <property type="match status" value="1"/>
</dbReference>
<dbReference type="InterPro" id="IPR019775">
    <property type="entry name" value="WD40_repeat_CS"/>
</dbReference>
<keyword evidence="1 3" id="KW-0853">WD repeat</keyword>
<dbReference type="SUPFAM" id="SSF50978">
    <property type="entry name" value="WD40 repeat-like"/>
    <property type="match status" value="2"/>
</dbReference>
<dbReference type="AlphaFoldDB" id="A0AAV8CHY6"/>
<dbReference type="PANTHER" id="PTHR44083">
    <property type="entry name" value="TOPLESS-RELATED PROTEIN 1-RELATED"/>
    <property type="match status" value="1"/>
</dbReference>
<name>A0AAV8CHY6_9POAL</name>
<dbReference type="InterPro" id="IPR027728">
    <property type="entry name" value="Topless_fam"/>
</dbReference>
<gene>
    <name evidence="5" type="ORF">LUZ62_088824</name>
</gene>
<keyword evidence="6" id="KW-1185">Reference proteome</keyword>
<dbReference type="SMART" id="SM00667">
    <property type="entry name" value="LisH"/>
    <property type="match status" value="1"/>
</dbReference>
<accession>A0AAV8CHY6</accession>
<feature type="repeat" description="WD" evidence="3">
    <location>
        <begin position="373"/>
        <end position="416"/>
    </location>
</feature>
<sequence>MSSPSQKALLSRDIVYLVLQYLEEENFKETMHQLEQESGLYFNMKYFEEEVMNGNWNEVEKYLYGFTKVDDNGHSMKIFFEIRKQKFLEALDKLDRAKAVEILRKELMVFASSDADLIKDITLLLTLDNFRENVQFSKYGDTESVRASLLVELRKLLEGNPQFHGKLQFPCPGSSRLRTLINQSLNWQHQCCKNPQTHPEVKTLFVNHSCEQPNGANLLLQANSSLLNSIPEINLLGNMLPVPNLPQSCPEAKYNPKDITKTVAMTLDQGFAINSMDFHPIQQTLLLVGTNIADIGLWEVATNDRLVLRNFKVWDLKKCGKTFQKSWAKNSKIWINRVIWSLDGPMFGVAYSSHIVQIYTYHGGNDIREHLEIDAHVGHVHDIVFANLEKRLCLITCGDDETIKVWDATTGTRLFILRGHVGPVYSICPHYKEDIQFLYSIGCDGKVKTWLYDDQGSRKDYDAPGRWNTNMAYSADGTRFFFCGTSKNEKFLMEWNESEGSVKRTYRGLKKCPLGIVKFDTSRNRFLAAGDDYLIKFWDMNNVNLLDISDAGGGLPASPMIRFNKEGSLLAVSTHGNGIKILANGDGLVLLHTVKACFDGLRNPSEAVAKNGDNRSIVDARQRIADDLMDKSKMREISEPAQCRSLRIMDYLQSTKICRLMYLNSGAALLALGSNGIHLLWKWPCNEHNPHGKATASVSPQLWVPPTGIFMINDVVDSNVERGVHCCALTKYDSYVVSASGGNISLFNMTTSETIKKFMHPPPAATFLAFNPQDHNVIAIGMEDSTILIYNAETHEVKRKITGHLNKITGLAFSNVLNVLISSGADAQICVWSTTRKWKKKNIFLPIKPLSTNSDTSVQLHIDQIHFLAVHKTRIAIYEANELKCVNQWELPHESAAPITHATFSCDSLLICATFMDATVFIFNSSNLEVTCRILPAAYLPSNVNGNVHPVVVTAHPSVSNQFAFCLTNGGIIVLEPLESEGKWGAAAPLLENGSGGASSCDRAKK</sequence>
<evidence type="ECO:0000259" key="4">
    <source>
        <dbReference type="PROSITE" id="PS50897"/>
    </source>
</evidence>
<dbReference type="InterPro" id="IPR048419">
    <property type="entry name" value="Topless_Znf"/>
</dbReference>
<dbReference type="SMART" id="SM00668">
    <property type="entry name" value="CTLH"/>
    <property type="match status" value="1"/>
</dbReference>
<dbReference type="Pfam" id="PF21889">
    <property type="entry name" value="TPR1-like_2nd"/>
    <property type="match status" value="1"/>
</dbReference>
<dbReference type="InterPro" id="IPR001680">
    <property type="entry name" value="WD40_rpt"/>
</dbReference>
<organism evidence="5 6">
    <name type="scientific">Rhynchospora pubera</name>
    <dbReference type="NCBI Taxonomy" id="906938"/>
    <lineage>
        <taxon>Eukaryota</taxon>
        <taxon>Viridiplantae</taxon>
        <taxon>Streptophyta</taxon>
        <taxon>Embryophyta</taxon>
        <taxon>Tracheophyta</taxon>
        <taxon>Spermatophyta</taxon>
        <taxon>Magnoliopsida</taxon>
        <taxon>Liliopsida</taxon>
        <taxon>Poales</taxon>
        <taxon>Cyperaceae</taxon>
        <taxon>Cyperoideae</taxon>
        <taxon>Rhynchosporeae</taxon>
        <taxon>Rhynchospora</taxon>
    </lineage>
</organism>
<dbReference type="EMBL" id="JAMFTS010000005">
    <property type="protein sequence ID" value="KAJ4754419.1"/>
    <property type="molecule type" value="Genomic_DNA"/>
</dbReference>
<dbReference type="Gene3D" id="2.130.10.10">
    <property type="entry name" value="YVTN repeat-like/Quinoprotein amine dehydrogenase"/>
    <property type="match status" value="3"/>
</dbReference>
<dbReference type="InterPro" id="IPR036322">
    <property type="entry name" value="WD40_repeat_dom_sf"/>
</dbReference>
<dbReference type="SMART" id="SM00320">
    <property type="entry name" value="WD40"/>
    <property type="match status" value="9"/>
</dbReference>
<dbReference type="PROSITE" id="PS00678">
    <property type="entry name" value="WD_REPEATS_1"/>
    <property type="match status" value="1"/>
</dbReference>
<comment type="caution">
    <text evidence="5">The sequence shown here is derived from an EMBL/GenBank/DDBJ whole genome shotgun (WGS) entry which is preliminary data.</text>
</comment>
<dbReference type="InterPro" id="IPR006594">
    <property type="entry name" value="LisH"/>
</dbReference>
<dbReference type="PANTHER" id="PTHR44083:SF45">
    <property type="entry name" value="TOPLESS-RELATED PROTEIN 1"/>
    <property type="match status" value="1"/>
</dbReference>
<feature type="repeat" description="WD" evidence="3">
    <location>
        <begin position="801"/>
        <end position="833"/>
    </location>
</feature>
<dbReference type="Pfam" id="PF21359">
    <property type="entry name" value="zf_topless"/>
    <property type="match status" value="1"/>
</dbReference>
<dbReference type="GO" id="GO:0006355">
    <property type="term" value="P:regulation of DNA-templated transcription"/>
    <property type="evidence" value="ECO:0007669"/>
    <property type="project" value="InterPro"/>
</dbReference>
<evidence type="ECO:0000256" key="3">
    <source>
        <dbReference type="PROSITE-ProRule" id="PRU00221"/>
    </source>
</evidence>
<dbReference type="Pfam" id="PF00400">
    <property type="entry name" value="WD40"/>
    <property type="match status" value="2"/>
</dbReference>
<proteinExistence type="predicted"/>
<keyword evidence="2" id="KW-0677">Repeat</keyword>
<dbReference type="InterPro" id="IPR054080">
    <property type="entry name" value="TPR1-like_2nd"/>
</dbReference>
<dbReference type="Proteomes" id="UP001140206">
    <property type="component" value="Chromosome 5"/>
</dbReference>
<reference evidence="5" key="1">
    <citation type="submission" date="2022-08" db="EMBL/GenBank/DDBJ databases">
        <authorList>
            <person name="Marques A."/>
        </authorList>
    </citation>
    <scope>NUCLEOTIDE SEQUENCE</scope>
    <source>
        <strain evidence="5">RhyPub2mFocal</strain>
        <tissue evidence="5">Leaves</tissue>
    </source>
</reference>
<evidence type="ECO:0000256" key="2">
    <source>
        <dbReference type="ARBA" id="ARBA00022737"/>
    </source>
</evidence>
<dbReference type="InterPro" id="IPR015943">
    <property type="entry name" value="WD40/YVTN_repeat-like_dom_sf"/>
</dbReference>
<feature type="domain" description="CTLH" evidence="4">
    <location>
        <begin position="41"/>
        <end position="98"/>
    </location>
</feature>